<gene>
    <name evidence="2" type="ORF">VNO77_46174</name>
</gene>
<dbReference type="Gene3D" id="1.20.210.10">
    <property type="entry name" value="Cytochrome c oxidase-like, subunit I domain"/>
    <property type="match status" value="1"/>
</dbReference>
<dbReference type="Proteomes" id="UP001367508">
    <property type="component" value="Unassembled WGS sequence"/>
</dbReference>
<name>A0AAN9PIM5_CANGL</name>
<sequence>MLPTLQPLALNSLAQALSKPVKAFNIAPTRTEISFSNRTTSFFSGRPHALRVVEGIALRKTPAVAMLKEEIEDHSRILSDLCQHRTRSPLLKLKEVLSVKTPCDSEDIRLLGQAKMPAECSYPTMPGPLPYLKKEEMGERDHRSIAQDRLFFLAAMGSTCKQGKPNGNQKREGTTLIDIGQKTIQKAKAHPAEIGTTDGLTKELCIGAYLVAKQVIQLNRRSGPLFTALYLKQAATCLQQAYAGVSQSHSLLPVPVSLTRGYVGSQLGKRDLRGGRKGEKTRGGIFYPTICVMKSFGLYINSHCDYDAGFPQWSPFIRYPYDQKNEEISPWSTETAESTIHSLSGLDTSVSLLTQAPLVDYRNLPRLALKVYPGQRFTRYAILGDDVCIADENVASLYRQTVACFQAGPAARKRSLPVLTWISGDGIRRPEATSSRGRSLALGDRLAVSLATAKRLPSAKDSFLSQQEDARQHLKELTRFTKAFSNRGSLAVVWVELKPSPLEPYAGELARATRSDKGKLQRLLRRLSGMPRRIPDYPDAYAGWNALSSFGSYISVVGIRRFFVVVTITSSSGNNITRANIPWAVELNSTTLEWLTSYRADSTQGSRKERASRQLRQQKLELRNTEEKRIQLNLSLRAVQRRESKVNDQWRISPSPGFILNRPR</sequence>
<accession>A0AAN9PIM5</accession>
<dbReference type="InterPro" id="IPR036927">
    <property type="entry name" value="Cyt_c_oxase-like_su1_sf"/>
</dbReference>
<evidence type="ECO:0000313" key="3">
    <source>
        <dbReference type="Proteomes" id="UP001367508"/>
    </source>
</evidence>
<dbReference type="EMBL" id="JAYMYQ010000022">
    <property type="protein sequence ID" value="KAK7299014.1"/>
    <property type="molecule type" value="Genomic_DNA"/>
</dbReference>
<keyword evidence="3" id="KW-1185">Reference proteome</keyword>
<feature type="coiled-coil region" evidence="1">
    <location>
        <begin position="608"/>
        <end position="642"/>
    </location>
</feature>
<proteinExistence type="predicted"/>
<organism evidence="2 3">
    <name type="scientific">Canavalia gladiata</name>
    <name type="common">Sword bean</name>
    <name type="synonym">Dolichos gladiatus</name>
    <dbReference type="NCBI Taxonomy" id="3824"/>
    <lineage>
        <taxon>Eukaryota</taxon>
        <taxon>Viridiplantae</taxon>
        <taxon>Streptophyta</taxon>
        <taxon>Embryophyta</taxon>
        <taxon>Tracheophyta</taxon>
        <taxon>Spermatophyta</taxon>
        <taxon>Magnoliopsida</taxon>
        <taxon>eudicotyledons</taxon>
        <taxon>Gunneridae</taxon>
        <taxon>Pentapetalae</taxon>
        <taxon>rosids</taxon>
        <taxon>fabids</taxon>
        <taxon>Fabales</taxon>
        <taxon>Fabaceae</taxon>
        <taxon>Papilionoideae</taxon>
        <taxon>50 kb inversion clade</taxon>
        <taxon>NPAAA clade</taxon>
        <taxon>indigoferoid/millettioid clade</taxon>
        <taxon>Phaseoleae</taxon>
        <taxon>Canavalia</taxon>
    </lineage>
</organism>
<comment type="caution">
    <text evidence="2">The sequence shown here is derived from an EMBL/GenBank/DDBJ whole genome shotgun (WGS) entry which is preliminary data.</text>
</comment>
<dbReference type="SUPFAM" id="SSF81442">
    <property type="entry name" value="Cytochrome c oxidase subunit I-like"/>
    <property type="match status" value="1"/>
</dbReference>
<evidence type="ECO:0000256" key="1">
    <source>
        <dbReference type="SAM" id="Coils"/>
    </source>
</evidence>
<keyword evidence="1" id="KW-0175">Coiled coil</keyword>
<dbReference type="AlphaFoldDB" id="A0AAN9PIM5"/>
<evidence type="ECO:0000313" key="2">
    <source>
        <dbReference type="EMBL" id="KAK7299014.1"/>
    </source>
</evidence>
<reference evidence="2 3" key="1">
    <citation type="submission" date="2024-01" db="EMBL/GenBank/DDBJ databases">
        <title>The genomes of 5 underutilized Papilionoideae crops provide insights into root nodulation and disease resistanc.</title>
        <authorList>
            <person name="Jiang F."/>
        </authorList>
    </citation>
    <scope>NUCLEOTIDE SEQUENCE [LARGE SCALE GENOMIC DNA]</scope>
    <source>
        <strain evidence="2">LVBAO_FW01</strain>
        <tissue evidence="2">Leaves</tissue>
    </source>
</reference>
<protein>
    <submittedName>
        <fullName evidence="2">Uncharacterized protein</fullName>
    </submittedName>
</protein>